<evidence type="ECO:0000313" key="1">
    <source>
        <dbReference type="EMBL" id="KAJ0101887.1"/>
    </source>
</evidence>
<dbReference type="EMBL" id="CM047899">
    <property type="protein sequence ID" value="KAJ0101887.1"/>
    <property type="molecule type" value="Genomic_DNA"/>
</dbReference>
<sequence length="85" mass="9170">MADKIYFDNTWTIDSGAIEHIASDRKMLTDVSNDDGGPLVKISSGNSVAVKGFDRAKLPNGIEICKVLSVPEFNYLPTRSLIGVG</sequence>
<reference evidence="2" key="1">
    <citation type="journal article" date="2023" name="G3 (Bethesda)">
        <title>Genome assembly and association tests identify interacting loci associated with vigor, precocity, and sex in interspecific pistachio rootstocks.</title>
        <authorList>
            <person name="Palmer W."/>
            <person name="Jacygrad E."/>
            <person name="Sagayaradj S."/>
            <person name="Cavanaugh K."/>
            <person name="Han R."/>
            <person name="Bertier L."/>
            <person name="Beede B."/>
            <person name="Kafkas S."/>
            <person name="Golino D."/>
            <person name="Preece J."/>
            <person name="Michelmore R."/>
        </authorList>
    </citation>
    <scope>NUCLEOTIDE SEQUENCE [LARGE SCALE GENOMIC DNA]</scope>
</reference>
<organism evidence="1 2">
    <name type="scientific">Pistacia atlantica</name>
    <dbReference type="NCBI Taxonomy" id="434234"/>
    <lineage>
        <taxon>Eukaryota</taxon>
        <taxon>Viridiplantae</taxon>
        <taxon>Streptophyta</taxon>
        <taxon>Embryophyta</taxon>
        <taxon>Tracheophyta</taxon>
        <taxon>Spermatophyta</taxon>
        <taxon>Magnoliopsida</taxon>
        <taxon>eudicotyledons</taxon>
        <taxon>Gunneridae</taxon>
        <taxon>Pentapetalae</taxon>
        <taxon>rosids</taxon>
        <taxon>malvids</taxon>
        <taxon>Sapindales</taxon>
        <taxon>Anacardiaceae</taxon>
        <taxon>Pistacia</taxon>
    </lineage>
</organism>
<name>A0ACC1BRY7_9ROSI</name>
<gene>
    <name evidence="1" type="ORF">Patl1_05720</name>
</gene>
<protein>
    <submittedName>
        <fullName evidence="1">Uncharacterized protein</fullName>
    </submittedName>
</protein>
<comment type="caution">
    <text evidence="1">The sequence shown here is derived from an EMBL/GenBank/DDBJ whole genome shotgun (WGS) entry which is preliminary data.</text>
</comment>
<proteinExistence type="predicted"/>
<dbReference type="Proteomes" id="UP001164250">
    <property type="component" value="Chromosome 3"/>
</dbReference>
<evidence type="ECO:0000313" key="2">
    <source>
        <dbReference type="Proteomes" id="UP001164250"/>
    </source>
</evidence>
<keyword evidence="2" id="KW-1185">Reference proteome</keyword>
<accession>A0ACC1BRY7</accession>